<keyword evidence="2" id="KW-1185">Reference proteome</keyword>
<evidence type="ECO:0000313" key="2">
    <source>
        <dbReference type="Proteomes" id="UP000827872"/>
    </source>
</evidence>
<dbReference type="EMBL" id="CM037622">
    <property type="protein sequence ID" value="KAH8003568.1"/>
    <property type="molecule type" value="Genomic_DNA"/>
</dbReference>
<organism evidence="1 2">
    <name type="scientific">Sphaerodactylus townsendi</name>
    <dbReference type="NCBI Taxonomy" id="933632"/>
    <lineage>
        <taxon>Eukaryota</taxon>
        <taxon>Metazoa</taxon>
        <taxon>Chordata</taxon>
        <taxon>Craniata</taxon>
        <taxon>Vertebrata</taxon>
        <taxon>Euteleostomi</taxon>
        <taxon>Lepidosauria</taxon>
        <taxon>Squamata</taxon>
        <taxon>Bifurcata</taxon>
        <taxon>Gekkota</taxon>
        <taxon>Sphaerodactylidae</taxon>
        <taxon>Sphaerodactylus</taxon>
    </lineage>
</organism>
<gene>
    <name evidence="1" type="primary">TRAPPC9_3</name>
    <name evidence="1" type="ORF">K3G42_020340</name>
</gene>
<sequence length="113" mass="12187">MAGYHTSVFGVFSDCLLDKLPGIKTNGCAVEVIPALPRLQISTSLPRSAHTLQPSSGDEITTNVSVQLYNGETQQLVIKLENIGTEPLEKLEVTSKMVNMKVFLLIVSEGNGN</sequence>
<comment type="caution">
    <text evidence="1">The sequence shown here is derived from an EMBL/GenBank/DDBJ whole genome shotgun (WGS) entry which is preliminary data.</text>
</comment>
<accession>A0ACB8FDP6</accession>
<evidence type="ECO:0000313" key="1">
    <source>
        <dbReference type="EMBL" id="KAH8003568.1"/>
    </source>
</evidence>
<reference evidence="1" key="1">
    <citation type="submission" date="2021-08" db="EMBL/GenBank/DDBJ databases">
        <title>The first chromosome-level gecko genome reveals the dynamic sex chromosomes of Neotropical dwarf geckos (Sphaerodactylidae: Sphaerodactylus).</title>
        <authorList>
            <person name="Pinto B.J."/>
            <person name="Keating S.E."/>
            <person name="Gamble T."/>
        </authorList>
    </citation>
    <scope>NUCLEOTIDE SEQUENCE</scope>
    <source>
        <strain evidence="1">TG3544</strain>
    </source>
</reference>
<protein>
    <submittedName>
        <fullName evidence="1">Trafficking protein particle complex subunit 9</fullName>
    </submittedName>
</protein>
<dbReference type="Proteomes" id="UP000827872">
    <property type="component" value="Linkage Group LG09"/>
</dbReference>
<proteinExistence type="predicted"/>
<name>A0ACB8FDP6_9SAUR</name>